<organism evidence="1 2">
    <name type="scientific">Rubroshorea leprosula</name>
    <dbReference type="NCBI Taxonomy" id="152421"/>
    <lineage>
        <taxon>Eukaryota</taxon>
        <taxon>Viridiplantae</taxon>
        <taxon>Streptophyta</taxon>
        <taxon>Embryophyta</taxon>
        <taxon>Tracheophyta</taxon>
        <taxon>Spermatophyta</taxon>
        <taxon>Magnoliopsida</taxon>
        <taxon>eudicotyledons</taxon>
        <taxon>Gunneridae</taxon>
        <taxon>Pentapetalae</taxon>
        <taxon>rosids</taxon>
        <taxon>malvids</taxon>
        <taxon>Malvales</taxon>
        <taxon>Dipterocarpaceae</taxon>
        <taxon>Rubroshorea</taxon>
    </lineage>
</organism>
<gene>
    <name evidence="1" type="ORF">SLEP1_g54601</name>
</gene>
<accession>A0AAV5MD45</accession>
<evidence type="ECO:0000313" key="1">
    <source>
        <dbReference type="EMBL" id="GKV47731.1"/>
    </source>
</evidence>
<comment type="caution">
    <text evidence="1">The sequence shown here is derived from an EMBL/GenBank/DDBJ whole genome shotgun (WGS) entry which is preliminary data.</text>
</comment>
<proteinExistence type="predicted"/>
<dbReference type="AlphaFoldDB" id="A0AAV5MD45"/>
<name>A0AAV5MD45_9ROSI</name>
<evidence type="ECO:0000313" key="2">
    <source>
        <dbReference type="Proteomes" id="UP001054252"/>
    </source>
</evidence>
<dbReference type="Proteomes" id="UP001054252">
    <property type="component" value="Unassembled WGS sequence"/>
</dbReference>
<sequence>MHLHQSFHMILGTLIASLIRVKTQQLVITMTLLIL</sequence>
<keyword evidence="2" id="KW-1185">Reference proteome</keyword>
<dbReference type="EMBL" id="BPVZ01000234">
    <property type="protein sequence ID" value="GKV47731.1"/>
    <property type="molecule type" value="Genomic_DNA"/>
</dbReference>
<protein>
    <submittedName>
        <fullName evidence="1">Uncharacterized protein</fullName>
    </submittedName>
</protein>
<reference evidence="1 2" key="1">
    <citation type="journal article" date="2021" name="Commun. Biol.">
        <title>The genome of Shorea leprosula (Dipterocarpaceae) highlights the ecological relevance of drought in aseasonal tropical rainforests.</title>
        <authorList>
            <person name="Ng K.K.S."/>
            <person name="Kobayashi M.J."/>
            <person name="Fawcett J.A."/>
            <person name="Hatakeyama M."/>
            <person name="Paape T."/>
            <person name="Ng C.H."/>
            <person name="Ang C.C."/>
            <person name="Tnah L.H."/>
            <person name="Lee C.T."/>
            <person name="Nishiyama T."/>
            <person name="Sese J."/>
            <person name="O'Brien M.J."/>
            <person name="Copetti D."/>
            <person name="Mohd Noor M.I."/>
            <person name="Ong R.C."/>
            <person name="Putra M."/>
            <person name="Sireger I.Z."/>
            <person name="Indrioko S."/>
            <person name="Kosugi Y."/>
            <person name="Izuno A."/>
            <person name="Isagi Y."/>
            <person name="Lee S.L."/>
            <person name="Shimizu K.K."/>
        </authorList>
    </citation>
    <scope>NUCLEOTIDE SEQUENCE [LARGE SCALE GENOMIC DNA]</scope>
    <source>
        <strain evidence="1">214</strain>
    </source>
</reference>